<comment type="similarity">
    <text evidence="1">Belongs to the Cu-Zn superoxide dismutase family.</text>
</comment>
<evidence type="ECO:0000259" key="3">
    <source>
        <dbReference type="Pfam" id="PF00080"/>
    </source>
</evidence>
<sequence>MVVPVNRLNLDLLIDSLTNQNIMKRISLSLILCAGLIFTSCKNEKKEKEMDDQSETEMKSDMETKKEEEVKKVKVSLQAVSDSKLSGNVVFTQEDGEVSMTAIISGLAEGTHAIHIHEKGDCSAADGKSAGGHWNPTDAQHGEWGDSEGFHKGDIGNFEVDANGNGTVNMSTEEWCIGCGDSKKDILGKAVIVHDGVDDYTSQPSGAAGTRVGCGVIKK</sequence>
<protein>
    <recommendedName>
        <fullName evidence="3">Superoxide dismutase copper/zinc binding domain-containing protein</fullName>
    </recommendedName>
</protein>
<keyword evidence="5" id="KW-1185">Reference proteome</keyword>
<organism evidence="4 5">
    <name type="scientific">Christiangramia forsetii</name>
    <dbReference type="NCBI Taxonomy" id="411153"/>
    <lineage>
        <taxon>Bacteria</taxon>
        <taxon>Pseudomonadati</taxon>
        <taxon>Bacteroidota</taxon>
        <taxon>Flavobacteriia</taxon>
        <taxon>Flavobacteriales</taxon>
        <taxon>Flavobacteriaceae</taxon>
        <taxon>Christiangramia</taxon>
    </lineage>
</organism>
<comment type="caution">
    <text evidence="4">The sequence shown here is derived from an EMBL/GenBank/DDBJ whole genome shotgun (WGS) entry which is preliminary data.</text>
</comment>
<evidence type="ECO:0000256" key="2">
    <source>
        <dbReference type="SAM" id="MobiDB-lite"/>
    </source>
</evidence>
<feature type="domain" description="Superoxide dismutase copper/zinc binding" evidence="3">
    <location>
        <begin position="86"/>
        <end position="217"/>
    </location>
</feature>
<dbReference type="InterPro" id="IPR001424">
    <property type="entry name" value="SOD_Cu_Zn_dom"/>
</dbReference>
<dbReference type="PANTHER" id="PTHR10003">
    <property type="entry name" value="SUPEROXIDE DISMUTASE CU-ZN -RELATED"/>
    <property type="match status" value="1"/>
</dbReference>
<name>A0ABQ1WQT7_9FLAO</name>
<dbReference type="Gene3D" id="2.60.40.200">
    <property type="entry name" value="Superoxide dismutase, copper/zinc binding domain"/>
    <property type="match status" value="1"/>
</dbReference>
<dbReference type="PROSITE" id="PS00087">
    <property type="entry name" value="SOD_CU_ZN_1"/>
    <property type="match status" value="1"/>
</dbReference>
<evidence type="ECO:0000313" key="5">
    <source>
        <dbReference type="Proteomes" id="UP000605733"/>
    </source>
</evidence>
<dbReference type="CDD" id="cd00305">
    <property type="entry name" value="Cu-Zn_Superoxide_Dismutase"/>
    <property type="match status" value="1"/>
</dbReference>
<evidence type="ECO:0000313" key="4">
    <source>
        <dbReference type="EMBL" id="GGG41796.1"/>
    </source>
</evidence>
<accession>A0ABQ1WQT7</accession>
<dbReference type="EMBL" id="BMIX01000006">
    <property type="protein sequence ID" value="GGG41796.1"/>
    <property type="molecule type" value="Genomic_DNA"/>
</dbReference>
<dbReference type="SUPFAM" id="SSF49329">
    <property type="entry name" value="Cu,Zn superoxide dismutase-like"/>
    <property type="match status" value="1"/>
</dbReference>
<dbReference type="InterPro" id="IPR036423">
    <property type="entry name" value="SOD-like_Cu/Zn_dom_sf"/>
</dbReference>
<dbReference type="InterPro" id="IPR018152">
    <property type="entry name" value="SOD_Cu/Zn_BS"/>
</dbReference>
<gene>
    <name evidence="4" type="ORF">GCM10011532_26980</name>
</gene>
<reference evidence="5" key="1">
    <citation type="journal article" date="2019" name="Int. J. Syst. Evol. Microbiol.">
        <title>The Global Catalogue of Microorganisms (GCM) 10K type strain sequencing project: providing services to taxonomists for standard genome sequencing and annotation.</title>
        <authorList>
            <consortium name="The Broad Institute Genomics Platform"/>
            <consortium name="The Broad Institute Genome Sequencing Center for Infectious Disease"/>
            <person name="Wu L."/>
            <person name="Ma J."/>
        </authorList>
    </citation>
    <scope>NUCLEOTIDE SEQUENCE [LARGE SCALE GENOMIC DNA]</scope>
    <source>
        <strain evidence="5">CGMCC 1.15422</strain>
    </source>
</reference>
<feature type="region of interest" description="Disordered" evidence="2">
    <location>
        <begin position="44"/>
        <end position="65"/>
    </location>
</feature>
<evidence type="ECO:0000256" key="1">
    <source>
        <dbReference type="ARBA" id="ARBA00010457"/>
    </source>
</evidence>
<dbReference type="Proteomes" id="UP000605733">
    <property type="component" value="Unassembled WGS sequence"/>
</dbReference>
<dbReference type="Pfam" id="PF00080">
    <property type="entry name" value="Sod_Cu"/>
    <property type="match status" value="1"/>
</dbReference>
<proteinExistence type="inferred from homology"/>
<dbReference type="InterPro" id="IPR024134">
    <property type="entry name" value="SOD_Cu/Zn_/chaperone"/>
</dbReference>